<dbReference type="OrthoDB" id="2110578at2759"/>
<evidence type="ECO:0000313" key="2">
    <source>
        <dbReference type="Proteomes" id="UP000481288"/>
    </source>
</evidence>
<dbReference type="AlphaFoldDB" id="A0A7D8Z8D6"/>
<keyword evidence="2" id="KW-1185">Reference proteome</keyword>
<accession>A0A7D8Z8D6</accession>
<organism evidence="1 2">
    <name type="scientific">Lachnellula cervina</name>
    <dbReference type="NCBI Taxonomy" id="1316786"/>
    <lineage>
        <taxon>Eukaryota</taxon>
        <taxon>Fungi</taxon>
        <taxon>Dikarya</taxon>
        <taxon>Ascomycota</taxon>
        <taxon>Pezizomycotina</taxon>
        <taxon>Leotiomycetes</taxon>
        <taxon>Helotiales</taxon>
        <taxon>Lachnaceae</taxon>
        <taxon>Lachnellula</taxon>
    </lineage>
</organism>
<protein>
    <submittedName>
        <fullName evidence="1">Uncharacterized protein</fullName>
    </submittedName>
</protein>
<sequence>MECEFCTRTDEKISHLLNHIYEYFGSLIGCSKQGDDIFPVYQGRTSTFEFHKFMDLDKFQMDFFISLVASSASSLGFDPADVAIYKNTLDNQFNTRCAPATAVPGIIEAPELQSICIAENCQLNPNADCAAYPGNGVAVAPKNATATARAICLRLHQ</sequence>
<proteinExistence type="predicted"/>
<name>A0A7D8Z8D6_9HELO</name>
<dbReference type="EMBL" id="QGMG01000215">
    <property type="protein sequence ID" value="TVY55712.1"/>
    <property type="molecule type" value="Genomic_DNA"/>
</dbReference>
<reference evidence="1 2" key="1">
    <citation type="submission" date="2018-05" db="EMBL/GenBank/DDBJ databases">
        <title>Whole genome sequencing for identification of molecular markers to develop diagnostic detection tools for the regulated plant pathogen Lachnellula willkommii.</title>
        <authorList>
            <person name="Giroux E."/>
            <person name="Bilodeau G."/>
        </authorList>
    </citation>
    <scope>NUCLEOTIDE SEQUENCE [LARGE SCALE GENOMIC DNA]</scope>
    <source>
        <strain evidence="1 2">CBS 625.97</strain>
    </source>
</reference>
<evidence type="ECO:0000313" key="1">
    <source>
        <dbReference type="EMBL" id="TVY55712.1"/>
    </source>
</evidence>
<gene>
    <name evidence="1" type="ORF">LCER1_G002768</name>
</gene>
<dbReference type="Proteomes" id="UP000481288">
    <property type="component" value="Unassembled WGS sequence"/>
</dbReference>
<comment type="caution">
    <text evidence="1">The sequence shown here is derived from an EMBL/GenBank/DDBJ whole genome shotgun (WGS) entry which is preliminary data.</text>
</comment>